<sequence>MGAGQDSVNIFKTFHTITLGEQSSKGPRFQETKGVEDASTRQETSTKRSKDPPRVVNTPKGGEDRYAYNELMETIANINMDVIYQGHKIEAMQQVITGQQEQIANLKKLVMKLVLKKKKSKFVLKKRSTDHDSFKKGETKDDESQFEGEMGKEVEMVETEKAAAETGLTVEEIEIAETLVKAKTDTPKATQKAKGVKIKEGGFEKKRKGKEKIVEPLKKTKKSVQIALDEELNEEYQRSLTVAVEAKKVQAKAYMPRQPAQTKKRQPSKTFVANQERRKMIKFLKGSVGVKEGMFTGMSYGRIEELYKKEMTKIQGDFTQRVEVERKMKERHDLHIQQPFPESEETTSTKEVEEEQKEETLAQTVKAVKRMKTIASKKQTKSPRIEEVQKEVEPVVATPEEQSSQQGAEQTEQSEVHVGLYMIVTDSEPVKADPISVQTPEIIHWDILEDQRKKYFRIKRMGDKYEVYSTWDKIIRSCSRSDLEEMFKVGMSLYEKDLTGAGMSLIRLAMEYLCMMFDPSKVQHVVRDLHLENKFQRIDNWMLFERCGVYVITIDRSYHEYYLVDKIYYHSKAKLQGMEMGRGWGGDLNPHPRPQSLIFIPVPIPVPAGEYDHIPIPIPISNGERGSPTGKRGFFFHEIDMFDFNAPLPDHSTFLINGKVLPSVFKTGESSTKVGEPISVTVDYYSKDLRTKRSKERTGWRLKKKNDETAESISDNSCNISDSSDTDTRHMWYLDSGCSKHMTGQKALLSNYTDKFSGNVRFGNEQFSPILGYGDTIQDNITIKKVSYVEGLGHNLFRIGQFCDKGLEVNFKAKRCSIRTKDGTELLVGNRKTNLYTINLSKV</sequence>
<evidence type="ECO:0000313" key="2">
    <source>
        <dbReference type="Proteomes" id="UP001055879"/>
    </source>
</evidence>
<name>A0ACB8Y7P7_ARCLA</name>
<reference evidence="2" key="1">
    <citation type="journal article" date="2022" name="Mol. Ecol. Resour.">
        <title>The genomes of chicory, endive, great burdock and yacon provide insights into Asteraceae palaeo-polyploidization history and plant inulin production.</title>
        <authorList>
            <person name="Fan W."/>
            <person name="Wang S."/>
            <person name="Wang H."/>
            <person name="Wang A."/>
            <person name="Jiang F."/>
            <person name="Liu H."/>
            <person name="Zhao H."/>
            <person name="Xu D."/>
            <person name="Zhang Y."/>
        </authorList>
    </citation>
    <scope>NUCLEOTIDE SEQUENCE [LARGE SCALE GENOMIC DNA]</scope>
    <source>
        <strain evidence="2">cv. Niubang</strain>
    </source>
</reference>
<dbReference type="EMBL" id="CM042060">
    <property type="protein sequence ID" value="KAI3678344.1"/>
    <property type="molecule type" value="Genomic_DNA"/>
</dbReference>
<evidence type="ECO:0000313" key="1">
    <source>
        <dbReference type="EMBL" id="KAI3678344.1"/>
    </source>
</evidence>
<organism evidence="1 2">
    <name type="scientific">Arctium lappa</name>
    <name type="common">Greater burdock</name>
    <name type="synonym">Lappa major</name>
    <dbReference type="NCBI Taxonomy" id="4217"/>
    <lineage>
        <taxon>Eukaryota</taxon>
        <taxon>Viridiplantae</taxon>
        <taxon>Streptophyta</taxon>
        <taxon>Embryophyta</taxon>
        <taxon>Tracheophyta</taxon>
        <taxon>Spermatophyta</taxon>
        <taxon>Magnoliopsida</taxon>
        <taxon>eudicotyledons</taxon>
        <taxon>Gunneridae</taxon>
        <taxon>Pentapetalae</taxon>
        <taxon>asterids</taxon>
        <taxon>campanulids</taxon>
        <taxon>Asterales</taxon>
        <taxon>Asteraceae</taxon>
        <taxon>Carduoideae</taxon>
        <taxon>Cardueae</taxon>
        <taxon>Arctiinae</taxon>
        <taxon>Arctium</taxon>
    </lineage>
</organism>
<protein>
    <submittedName>
        <fullName evidence="1">Uncharacterized protein</fullName>
    </submittedName>
</protein>
<accession>A0ACB8Y7P7</accession>
<reference evidence="1 2" key="2">
    <citation type="journal article" date="2022" name="Mol. Ecol. Resour.">
        <title>The genomes of chicory, endive, great burdock and yacon provide insights into Asteraceae paleo-polyploidization history and plant inulin production.</title>
        <authorList>
            <person name="Fan W."/>
            <person name="Wang S."/>
            <person name="Wang H."/>
            <person name="Wang A."/>
            <person name="Jiang F."/>
            <person name="Liu H."/>
            <person name="Zhao H."/>
            <person name="Xu D."/>
            <person name="Zhang Y."/>
        </authorList>
    </citation>
    <scope>NUCLEOTIDE SEQUENCE [LARGE SCALE GENOMIC DNA]</scope>
    <source>
        <strain evidence="2">cv. Niubang</strain>
    </source>
</reference>
<comment type="caution">
    <text evidence="1">The sequence shown here is derived from an EMBL/GenBank/DDBJ whole genome shotgun (WGS) entry which is preliminary data.</text>
</comment>
<gene>
    <name evidence="1" type="ORF">L6452_37632</name>
</gene>
<proteinExistence type="predicted"/>
<keyword evidence="2" id="KW-1185">Reference proteome</keyword>
<dbReference type="Proteomes" id="UP001055879">
    <property type="component" value="Linkage Group LG14"/>
</dbReference>